<dbReference type="HOGENOM" id="CLU_2059654_0_0_9"/>
<reference evidence="1 2" key="1">
    <citation type="submission" date="2009-08" db="EMBL/GenBank/DDBJ databases">
        <authorList>
            <person name="Weinstock G."/>
            <person name="Sodergren E."/>
            <person name="Clifton S."/>
            <person name="Fulton L."/>
            <person name="Fulton B."/>
            <person name="Courtney L."/>
            <person name="Fronick C."/>
            <person name="Harrison M."/>
            <person name="Strong C."/>
            <person name="Farmer C."/>
            <person name="Delahaunty K."/>
            <person name="Markovic C."/>
            <person name="Hall O."/>
            <person name="Minx P."/>
            <person name="Tomlinson C."/>
            <person name="Mitreva M."/>
            <person name="Nelson J."/>
            <person name="Hou S."/>
            <person name="Wollam A."/>
            <person name="Pepin K.H."/>
            <person name="Johnson M."/>
            <person name="Bhonagiri V."/>
            <person name="Nash W.E."/>
            <person name="Warren W."/>
            <person name="Chinwalla A."/>
            <person name="Mardis E.R."/>
            <person name="Wilson R.K."/>
        </authorList>
    </citation>
    <scope>NUCLEOTIDE SEQUENCE [LARGE SCALE GENOMIC DNA]</scope>
    <source>
        <strain evidence="1 2">L1-82</strain>
    </source>
</reference>
<comment type="caution">
    <text evidence="1">The sequence shown here is derived from an EMBL/GenBank/DDBJ whole genome shotgun (WGS) entry which is preliminary data.</text>
</comment>
<proteinExistence type="predicted"/>
<evidence type="ECO:0000313" key="2">
    <source>
        <dbReference type="Proteomes" id="UP000004828"/>
    </source>
</evidence>
<accession>C7GDF3</accession>
<protein>
    <submittedName>
        <fullName evidence="1">Uncharacterized protein</fullName>
    </submittedName>
</protein>
<name>C7GDF3_9FIRM</name>
<gene>
    <name evidence="1" type="ORF">ROSINTL182_07954</name>
</gene>
<dbReference type="Proteomes" id="UP000004828">
    <property type="component" value="Unassembled WGS sequence"/>
</dbReference>
<organism evidence="1 2">
    <name type="scientific">Roseburia intestinalis L1-82</name>
    <dbReference type="NCBI Taxonomy" id="536231"/>
    <lineage>
        <taxon>Bacteria</taxon>
        <taxon>Bacillati</taxon>
        <taxon>Bacillota</taxon>
        <taxon>Clostridia</taxon>
        <taxon>Lachnospirales</taxon>
        <taxon>Lachnospiraceae</taxon>
        <taxon>Roseburia</taxon>
    </lineage>
</organism>
<dbReference type="EMBL" id="ABYJ02000152">
    <property type="protein sequence ID" value="EEV00121.1"/>
    <property type="molecule type" value="Genomic_DNA"/>
</dbReference>
<evidence type="ECO:0000313" key="1">
    <source>
        <dbReference type="EMBL" id="EEV00121.1"/>
    </source>
</evidence>
<sequence length="119" mass="13930">MPKISAVILAVLICVFAGILIGKLKENYDPEIFSENYISVDEVKQELIFTVYSQEEWDEWFEGGKKDYLTGAVLDELLKRLGVSEQIDFSEKEKMLPFRVQNGTRYMRRSLRFLIWNKA</sequence>
<dbReference type="AlphaFoldDB" id="C7GDF3"/>